<evidence type="ECO:0000259" key="1">
    <source>
        <dbReference type="Pfam" id="PF04909"/>
    </source>
</evidence>
<dbReference type="PANTHER" id="PTHR35563:SF2">
    <property type="entry name" value="BARREL METAL-DEPENDENT HYDROLASE, PUTATIVE (AFU_ORTHOLOGUE AFUA_1G16240)-RELATED"/>
    <property type="match status" value="1"/>
</dbReference>
<evidence type="ECO:0000313" key="2">
    <source>
        <dbReference type="EMBL" id="MEJ8850087.1"/>
    </source>
</evidence>
<evidence type="ECO:0000313" key="3">
    <source>
        <dbReference type="Proteomes" id="UP001385892"/>
    </source>
</evidence>
<dbReference type="InterPro" id="IPR006680">
    <property type="entry name" value="Amidohydro-rel"/>
</dbReference>
<dbReference type="EMBL" id="JBBKZT010000013">
    <property type="protein sequence ID" value="MEJ8850087.1"/>
    <property type="molecule type" value="Genomic_DNA"/>
</dbReference>
<organism evidence="2 3">
    <name type="scientific">Variovorax rhizosphaerae</name>
    <dbReference type="NCBI Taxonomy" id="1836200"/>
    <lineage>
        <taxon>Bacteria</taxon>
        <taxon>Pseudomonadati</taxon>
        <taxon>Pseudomonadota</taxon>
        <taxon>Betaproteobacteria</taxon>
        <taxon>Burkholderiales</taxon>
        <taxon>Comamonadaceae</taxon>
        <taxon>Variovorax</taxon>
    </lineage>
</organism>
<accession>A0ABU8WU98</accession>
<reference evidence="2 3" key="1">
    <citation type="submission" date="2024-03" db="EMBL/GenBank/DDBJ databases">
        <title>Novel species of the genus Variovorax.</title>
        <authorList>
            <person name="Liu Q."/>
            <person name="Xin Y.-H."/>
        </authorList>
    </citation>
    <scope>NUCLEOTIDE SEQUENCE [LARGE SCALE GENOMIC DNA]</scope>
    <source>
        <strain evidence="2 3">KACC 18900</strain>
    </source>
</reference>
<dbReference type="InterPro" id="IPR032466">
    <property type="entry name" value="Metal_Hydrolase"/>
</dbReference>
<dbReference type="Proteomes" id="UP001385892">
    <property type="component" value="Unassembled WGS sequence"/>
</dbReference>
<dbReference type="PANTHER" id="PTHR35563">
    <property type="entry name" value="BARREL METAL-DEPENDENT HYDROLASE, PUTATIVE (AFU_ORTHOLOGUE AFUA_1G16240)-RELATED"/>
    <property type="match status" value="1"/>
</dbReference>
<comment type="caution">
    <text evidence="2">The sequence shown here is derived from an EMBL/GenBank/DDBJ whole genome shotgun (WGS) entry which is preliminary data.</text>
</comment>
<dbReference type="Gene3D" id="3.20.20.140">
    <property type="entry name" value="Metal-dependent hydrolases"/>
    <property type="match status" value="1"/>
</dbReference>
<proteinExistence type="predicted"/>
<dbReference type="Pfam" id="PF04909">
    <property type="entry name" value="Amidohydro_2"/>
    <property type="match status" value="1"/>
</dbReference>
<keyword evidence="3" id="KW-1185">Reference proteome</keyword>
<dbReference type="InterPro" id="IPR052358">
    <property type="entry name" value="Aro_Compnd_Degr_Hydrolases"/>
</dbReference>
<protein>
    <submittedName>
        <fullName evidence="2">Amidohydrolase family protein</fullName>
    </submittedName>
</protein>
<sequence>MVQDTLLDRRQFCALGTAVLGLGGCAASADGVVPYSAGVDRPKTAAPAGATDCHMHFFDKRVATVPGAPVLHPDALAPDYRAYQRRIGTQRCVLVTPSAYGTNNQVMVEGMAAMGAAVSRGVAVLRADVSDAELRRLHTLGVRGVRFNLVQAGAVTIDQARLLSPRLADMGWHIQFHLLGERLPDAYELLGGLPSRIVFDHMGRIPLAEGTSSAGYQVLRRLIDKGNTWVKLSGPYLSSTQAPQYPNASALAKALAKAAPERMVWGSDWPHATEKTKPNDAVIFDLLADWAPEASVRRRILVDNPAKVYDFPAP</sequence>
<name>A0ABU8WU98_9BURK</name>
<dbReference type="RefSeq" id="WP_340345303.1">
    <property type="nucleotide sequence ID" value="NZ_JBBKZT010000013.1"/>
</dbReference>
<gene>
    <name evidence="2" type="ORF">WKW82_25810</name>
</gene>
<feature type="domain" description="Amidohydrolase-related" evidence="1">
    <location>
        <begin position="52"/>
        <end position="311"/>
    </location>
</feature>
<dbReference type="SUPFAM" id="SSF51556">
    <property type="entry name" value="Metallo-dependent hydrolases"/>
    <property type="match status" value="1"/>
</dbReference>